<dbReference type="AlphaFoldDB" id="A0A0D3DTA5"/>
<name>A0A0D3DTA5_BRAOL</name>
<dbReference type="Gramene" id="Bo8g089580.1">
    <property type="protein sequence ID" value="Bo8g089580.1"/>
    <property type="gene ID" value="Bo8g089580"/>
</dbReference>
<reference evidence="1 2" key="1">
    <citation type="journal article" date="2014" name="Genome Biol.">
        <title>Transcriptome and methylome profiling reveals relics of genome dominance in the mesopolyploid Brassica oleracea.</title>
        <authorList>
            <person name="Parkin I.A."/>
            <person name="Koh C."/>
            <person name="Tang H."/>
            <person name="Robinson S.J."/>
            <person name="Kagale S."/>
            <person name="Clarke W.E."/>
            <person name="Town C.D."/>
            <person name="Nixon J."/>
            <person name="Krishnakumar V."/>
            <person name="Bidwell S.L."/>
            <person name="Denoeud F."/>
            <person name="Belcram H."/>
            <person name="Links M.G."/>
            <person name="Just J."/>
            <person name="Clarke C."/>
            <person name="Bender T."/>
            <person name="Huebert T."/>
            <person name="Mason A.S."/>
            <person name="Pires J.C."/>
            <person name="Barker G."/>
            <person name="Moore J."/>
            <person name="Walley P.G."/>
            <person name="Manoli S."/>
            <person name="Batley J."/>
            <person name="Edwards D."/>
            <person name="Nelson M.N."/>
            <person name="Wang X."/>
            <person name="Paterson A.H."/>
            <person name="King G."/>
            <person name="Bancroft I."/>
            <person name="Chalhoub B."/>
            <person name="Sharpe A.G."/>
        </authorList>
    </citation>
    <scope>NUCLEOTIDE SEQUENCE</scope>
    <source>
        <strain evidence="1 2">cv. TO1000</strain>
    </source>
</reference>
<dbReference type="HOGENOM" id="CLU_1901595_0_0_1"/>
<keyword evidence="2" id="KW-1185">Reference proteome</keyword>
<accession>A0A0D3DTA5</accession>
<organism evidence="1 2">
    <name type="scientific">Brassica oleracea var. oleracea</name>
    <dbReference type="NCBI Taxonomy" id="109376"/>
    <lineage>
        <taxon>Eukaryota</taxon>
        <taxon>Viridiplantae</taxon>
        <taxon>Streptophyta</taxon>
        <taxon>Embryophyta</taxon>
        <taxon>Tracheophyta</taxon>
        <taxon>Spermatophyta</taxon>
        <taxon>Magnoliopsida</taxon>
        <taxon>eudicotyledons</taxon>
        <taxon>Gunneridae</taxon>
        <taxon>Pentapetalae</taxon>
        <taxon>rosids</taxon>
        <taxon>malvids</taxon>
        <taxon>Brassicales</taxon>
        <taxon>Brassicaceae</taxon>
        <taxon>Brassiceae</taxon>
        <taxon>Brassica</taxon>
    </lineage>
</organism>
<evidence type="ECO:0000313" key="2">
    <source>
        <dbReference type="Proteomes" id="UP000032141"/>
    </source>
</evidence>
<dbReference type="Proteomes" id="UP000032141">
    <property type="component" value="Chromosome C8"/>
</dbReference>
<sequence length="134" mass="15448">AVENIFLSPPHKTTGSVSLCSPSYISSTSVLPPSLPFKIYYSHPILFASFALICSSPANYPLWFIGKLLYLPISRNCEDDAKEMNPSWKLKNIDKTDMNKHIWRVLTKLQTHTQIQRTFAWILRSKEHYPYTTN</sequence>
<proteinExistence type="predicted"/>
<protein>
    <submittedName>
        <fullName evidence="1">Uncharacterized protein</fullName>
    </submittedName>
</protein>
<dbReference type="EnsemblPlants" id="Bo8g089580.1">
    <property type="protein sequence ID" value="Bo8g089580.1"/>
    <property type="gene ID" value="Bo8g089580"/>
</dbReference>
<reference evidence="1" key="2">
    <citation type="submission" date="2015-03" db="UniProtKB">
        <authorList>
            <consortium name="EnsemblPlants"/>
        </authorList>
    </citation>
    <scope>IDENTIFICATION</scope>
</reference>
<evidence type="ECO:0000313" key="1">
    <source>
        <dbReference type="EnsemblPlants" id="Bo8g089580.1"/>
    </source>
</evidence>